<dbReference type="InterPro" id="IPR020846">
    <property type="entry name" value="MFS_dom"/>
</dbReference>
<feature type="transmembrane region" description="Helical" evidence="7">
    <location>
        <begin position="12"/>
        <end position="36"/>
    </location>
</feature>
<keyword evidence="5 7" id="KW-1133">Transmembrane helix</keyword>
<feature type="transmembrane region" description="Helical" evidence="7">
    <location>
        <begin position="244"/>
        <end position="268"/>
    </location>
</feature>
<feature type="transmembrane region" description="Helical" evidence="7">
    <location>
        <begin position="140"/>
        <end position="162"/>
    </location>
</feature>
<proteinExistence type="predicted"/>
<feature type="transmembrane region" description="Helical" evidence="7">
    <location>
        <begin position="364"/>
        <end position="387"/>
    </location>
</feature>
<dbReference type="Proteomes" id="UP000636918">
    <property type="component" value="Unassembled WGS sequence"/>
</dbReference>
<feature type="transmembrane region" description="Helical" evidence="7">
    <location>
        <begin position="102"/>
        <end position="120"/>
    </location>
</feature>
<evidence type="ECO:0000313" key="10">
    <source>
        <dbReference type="Proteomes" id="UP000636918"/>
    </source>
</evidence>
<dbReference type="PANTHER" id="PTHR23517">
    <property type="entry name" value="RESISTANCE PROTEIN MDTM, PUTATIVE-RELATED-RELATED"/>
    <property type="match status" value="1"/>
</dbReference>
<dbReference type="InterPro" id="IPR036259">
    <property type="entry name" value="MFS_trans_sf"/>
</dbReference>
<evidence type="ECO:0000256" key="2">
    <source>
        <dbReference type="ARBA" id="ARBA00022448"/>
    </source>
</evidence>
<dbReference type="InterPro" id="IPR011701">
    <property type="entry name" value="MFS"/>
</dbReference>
<feature type="transmembrane region" description="Helical" evidence="7">
    <location>
        <begin position="215"/>
        <end position="232"/>
    </location>
</feature>
<organism evidence="9 10">
    <name type="scientific">Nocardioides baculatus</name>
    <dbReference type="NCBI Taxonomy" id="2801337"/>
    <lineage>
        <taxon>Bacteria</taxon>
        <taxon>Bacillati</taxon>
        <taxon>Actinomycetota</taxon>
        <taxon>Actinomycetes</taxon>
        <taxon>Propionibacteriales</taxon>
        <taxon>Nocardioidaceae</taxon>
        <taxon>Nocardioides</taxon>
    </lineage>
</organism>
<dbReference type="PROSITE" id="PS50850">
    <property type="entry name" value="MFS"/>
    <property type="match status" value="1"/>
</dbReference>
<reference evidence="9 10" key="1">
    <citation type="submission" date="2021-01" db="EMBL/GenBank/DDBJ databases">
        <title>Genome seq and assembly of Nocardiodes sp. G10.</title>
        <authorList>
            <person name="Chhetri G."/>
        </authorList>
    </citation>
    <scope>NUCLEOTIDE SEQUENCE [LARGE SCALE GENOMIC DNA]</scope>
    <source>
        <strain evidence="9 10">G10</strain>
    </source>
</reference>
<dbReference type="EMBL" id="JAERSG010000001">
    <property type="protein sequence ID" value="MBL0746945.1"/>
    <property type="molecule type" value="Genomic_DNA"/>
</dbReference>
<sequence>MSSGTQDFRFRDIWLVAYGPSIVSAIGHGAMMPVLALRARDLGADVSMAAAIVALTSVGMLVASLPAGALVARIGERRALVAAGFADAGAMTLAAVTDSVAGLAVAVVLSGMCWTMFLIARQGFMIDVVPATHRARAMSFLGGSYRVGVLIGPLIGAGLIALSGLASVFWLGAAMSVCAALLAATMPDLGEEKRLAAKETGHVSVWSVITSHRRVLATLGSAVVILGMSRSLRLSLLPLWADHIGLSASTTSLIFAFAAALDVALMWPGGFLMDTRGRRVVAVPVVLSMAIACLVLPLAGSAWSVALVMALIAAGNGLGAGIVMTLGADASPELGRSQFLGAWRLCGDIGNSGGPLLVSAVAAVAPLAVACLTLGALGLAGAGWVGYWTGRVDRERRTTTETLAASRR</sequence>
<keyword evidence="3" id="KW-1003">Cell membrane</keyword>
<keyword evidence="6 7" id="KW-0472">Membrane</keyword>
<keyword evidence="4 7" id="KW-0812">Transmembrane</keyword>
<dbReference type="PANTHER" id="PTHR23517:SF3">
    <property type="entry name" value="INTEGRAL MEMBRANE TRANSPORT PROTEIN"/>
    <property type="match status" value="1"/>
</dbReference>
<comment type="caution">
    <text evidence="9">The sequence shown here is derived from an EMBL/GenBank/DDBJ whole genome shotgun (WGS) entry which is preliminary data.</text>
</comment>
<dbReference type="PRINTS" id="PR01035">
    <property type="entry name" value="TCRTETA"/>
</dbReference>
<name>A0ABS1L5Q5_9ACTN</name>
<feature type="transmembrane region" description="Helical" evidence="7">
    <location>
        <begin position="305"/>
        <end position="327"/>
    </location>
</feature>
<evidence type="ECO:0000256" key="5">
    <source>
        <dbReference type="ARBA" id="ARBA00022989"/>
    </source>
</evidence>
<comment type="subcellular location">
    <subcellularLocation>
        <location evidence="1">Cell membrane</location>
        <topology evidence="1">Multi-pass membrane protein</topology>
    </subcellularLocation>
</comment>
<protein>
    <submittedName>
        <fullName evidence="9">MFS transporter</fullName>
    </submittedName>
</protein>
<dbReference type="InterPro" id="IPR050171">
    <property type="entry name" value="MFS_Transporters"/>
</dbReference>
<feature type="transmembrane region" description="Helical" evidence="7">
    <location>
        <begin position="48"/>
        <end position="72"/>
    </location>
</feature>
<dbReference type="Pfam" id="PF07690">
    <property type="entry name" value="MFS_1"/>
    <property type="match status" value="1"/>
</dbReference>
<dbReference type="RefSeq" id="WP_201934032.1">
    <property type="nucleotide sequence ID" value="NZ_JAERSG010000001.1"/>
</dbReference>
<feature type="domain" description="Major facilitator superfamily (MFS) profile" evidence="8">
    <location>
        <begin position="13"/>
        <end position="393"/>
    </location>
</feature>
<evidence type="ECO:0000256" key="4">
    <source>
        <dbReference type="ARBA" id="ARBA00022692"/>
    </source>
</evidence>
<dbReference type="SUPFAM" id="SSF103473">
    <property type="entry name" value="MFS general substrate transporter"/>
    <property type="match status" value="1"/>
</dbReference>
<dbReference type="Gene3D" id="1.20.1250.20">
    <property type="entry name" value="MFS general substrate transporter like domains"/>
    <property type="match status" value="2"/>
</dbReference>
<gene>
    <name evidence="9" type="ORF">JI751_04920</name>
</gene>
<evidence type="ECO:0000313" key="9">
    <source>
        <dbReference type="EMBL" id="MBL0746945.1"/>
    </source>
</evidence>
<feature type="transmembrane region" description="Helical" evidence="7">
    <location>
        <begin position="168"/>
        <end position="186"/>
    </location>
</feature>
<keyword evidence="2" id="KW-0813">Transport</keyword>
<evidence type="ECO:0000256" key="1">
    <source>
        <dbReference type="ARBA" id="ARBA00004651"/>
    </source>
</evidence>
<evidence type="ECO:0000256" key="3">
    <source>
        <dbReference type="ARBA" id="ARBA00022475"/>
    </source>
</evidence>
<keyword evidence="10" id="KW-1185">Reference proteome</keyword>
<evidence type="ECO:0000256" key="7">
    <source>
        <dbReference type="SAM" id="Phobius"/>
    </source>
</evidence>
<feature type="transmembrane region" description="Helical" evidence="7">
    <location>
        <begin position="79"/>
        <end position="96"/>
    </location>
</feature>
<feature type="transmembrane region" description="Helical" evidence="7">
    <location>
        <begin position="339"/>
        <end position="358"/>
    </location>
</feature>
<accession>A0ABS1L5Q5</accession>
<dbReference type="InterPro" id="IPR001958">
    <property type="entry name" value="Tet-R_TetA/multi-R_MdtG-like"/>
</dbReference>
<feature type="transmembrane region" description="Helical" evidence="7">
    <location>
        <begin position="280"/>
        <end position="299"/>
    </location>
</feature>
<dbReference type="CDD" id="cd17325">
    <property type="entry name" value="MFS_MdtG_SLC18_like"/>
    <property type="match status" value="1"/>
</dbReference>
<evidence type="ECO:0000259" key="8">
    <source>
        <dbReference type="PROSITE" id="PS50850"/>
    </source>
</evidence>
<evidence type="ECO:0000256" key="6">
    <source>
        <dbReference type="ARBA" id="ARBA00023136"/>
    </source>
</evidence>